<dbReference type="InterPro" id="IPR023606">
    <property type="entry name" value="CoA-Trfase_III_dom_1_sf"/>
</dbReference>
<comment type="caution">
    <text evidence="2">The sequence shown here is derived from an EMBL/GenBank/DDBJ whole genome shotgun (WGS) entry which is preliminary data.</text>
</comment>
<sequence length="377" mass="40833">MVNRPLSGIRVLDFSTLLPGPLAGLILAEAGAEVIKVERPEGEEIRRFVPRWGDDSIHFALLNRGKRSVTVDLKDPGAAARLEPLIRDCDVLIEQFRPGVMSRLGLDYERVRAIRPDIVYCSITGYGQSGPKSQVAGHDLNYIAETGLLALSHGSAAHQVIPPALVADIGGGTMPTVLNILLALIGRQRTGEGAYIDIAMSDAMFTYAWWAYGMGHAFGDWPGNGDSLLSGGSPRYQIYPTRDGRFVAVAALEQKFWDELCDLIGLERRLRDDSVDPAATIAAMRAIFGNRSSEDWAAVFEGRDCATNVVRTLAEAAKDPHFLERGLFDHVLENQAGQRIPALVVPVAPQFRGPAATPGRAPTLGADNDLLDGSVRQ</sequence>
<dbReference type="InterPro" id="IPR050509">
    <property type="entry name" value="CoA-transferase_III"/>
</dbReference>
<proteinExistence type="predicted"/>
<evidence type="ECO:0000313" key="3">
    <source>
        <dbReference type="Proteomes" id="UP000295678"/>
    </source>
</evidence>
<accession>A0A4R3MH30</accession>
<protein>
    <submittedName>
        <fullName evidence="2">Crotonobetainyl-CoA:carnitine CoA-transferase CaiB-like acyl-CoA transferase</fullName>
    </submittedName>
</protein>
<dbReference type="OrthoDB" id="9806585at2"/>
<evidence type="ECO:0000313" key="2">
    <source>
        <dbReference type="EMBL" id="TCT12527.1"/>
    </source>
</evidence>
<name>A0A4R3MH30_9HYPH</name>
<dbReference type="EMBL" id="SMAK01000002">
    <property type="protein sequence ID" value="TCT12527.1"/>
    <property type="molecule type" value="Genomic_DNA"/>
</dbReference>
<evidence type="ECO:0000256" key="1">
    <source>
        <dbReference type="SAM" id="MobiDB-lite"/>
    </source>
</evidence>
<dbReference type="RefSeq" id="WP_132805302.1">
    <property type="nucleotide sequence ID" value="NZ_SMAK01000002.1"/>
</dbReference>
<organism evidence="2 3">
    <name type="scientific">Tepidamorphus gemmatus</name>
    <dbReference type="NCBI Taxonomy" id="747076"/>
    <lineage>
        <taxon>Bacteria</taxon>
        <taxon>Pseudomonadati</taxon>
        <taxon>Pseudomonadota</taxon>
        <taxon>Alphaproteobacteria</taxon>
        <taxon>Hyphomicrobiales</taxon>
        <taxon>Tepidamorphaceae</taxon>
        <taxon>Tepidamorphus</taxon>
    </lineage>
</organism>
<dbReference type="Proteomes" id="UP000295678">
    <property type="component" value="Unassembled WGS sequence"/>
</dbReference>
<gene>
    <name evidence="2" type="ORF">EDC22_102212</name>
</gene>
<dbReference type="InterPro" id="IPR044855">
    <property type="entry name" value="CoA-Trfase_III_dom3_sf"/>
</dbReference>
<keyword evidence="2" id="KW-0808">Transferase</keyword>
<dbReference type="PANTHER" id="PTHR48228">
    <property type="entry name" value="SUCCINYL-COA--D-CITRAMALATE COA-TRANSFERASE"/>
    <property type="match status" value="1"/>
</dbReference>
<dbReference type="Gene3D" id="3.30.1540.10">
    <property type="entry name" value="formyl-coa transferase, domain 3"/>
    <property type="match status" value="1"/>
</dbReference>
<dbReference type="Pfam" id="PF02515">
    <property type="entry name" value="CoA_transf_3"/>
    <property type="match status" value="1"/>
</dbReference>
<reference evidence="2 3" key="1">
    <citation type="submission" date="2019-03" db="EMBL/GenBank/DDBJ databases">
        <title>Genomic Encyclopedia of Type Strains, Phase IV (KMG-IV): sequencing the most valuable type-strain genomes for metagenomic binning, comparative biology and taxonomic classification.</title>
        <authorList>
            <person name="Goeker M."/>
        </authorList>
    </citation>
    <scope>NUCLEOTIDE SEQUENCE [LARGE SCALE GENOMIC DNA]</scope>
    <source>
        <strain evidence="2 3">DSM 19345</strain>
    </source>
</reference>
<dbReference type="InterPro" id="IPR003673">
    <property type="entry name" value="CoA-Trfase_fam_III"/>
</dbReference>
<dbReference type="Gene3D" id="3.40.50.10540">
    <property type="entry name" value="Crotonobetainyl-coa:carnitine coa-transferase, domain 1"/>
    <property type="match status" value="1"/>
</dbReference>
<keyword evidence="3" id="KW-1185">Reference proteome</keyword>
<feature type="region of interest" description="Disordered" evidence="1">
    <location>
        <begin position="353"/>
        <end position="377"/>
    </location>
</feature>
<dbReference type="SUPFAM" id="SSF89796">
    <property type="entry name" value="CoA-transferase family III (CaiB/BaiF)"/>
    <property type="match status" value="1"/>
</dbReference>
<dbReference type="AlphaFoldDB" id="A0A4R3MH30"/>
<dbReference type="GO" id="GO:0016740">
    <property type="term" value="F:transferase activity"/>
    <property type="evidence" value="ECO:0007669"/>
    <property type="project" value="UniProtKB-KW"/>
</dbReference>
<dbReference type="PANTHER" id="PTHR48228:SF5">
    <property type="entry name" value="ALPHA-METHYLACYL-COA RACEMASE"/>
    <property type="match status" value="1"/>
</dbReference>